<proteinExistence type="predicted"/>
<dbReference type="Gene3D" id="2.30.42.10">
    <property type="match status" value="1"/>
</dbReference>
<dbReference type="SUPFAM" id="SSF50156">
    <property type="entry name" value="PDZ domain-like"/>
    <property type="match status" value="1"/>
</dbReference>
<feature type="domain" description="Peptidase S55" evidence="2">
    <location>
        <begin position="165"/>
        <end position="396"/>
    </location>
</feature>
<sequence>MDKKLIRKLCYVLAPVILLSFCIFSSIQKVPTNFNNNTISFKNIFTYSNIYNTLNREQIQSNVKLLGLFDVKSVSSSKVDGIELYPGGSCIGVKINTIGILVVGFSDIETLEGKVESPSKRAGIELGDIILKVNEEEIESSRDLIRKLNSAKKSSLDIVIDRNGEKINKTIEGVKATNDDKYKIGLWVRDSTAGVGTLTFYDGKTNKFGALGHPITDYDTNTILKIKEGKIVDTSVISVRKGQKGTPGELKGVFIEEDKPIGNIVNNTICGIFGTSDKSIVNKPINRPLKVGLRHELKEGKAQIITTVDENGPSLYNIEIVKLLPQEKPGPKSMIIKVTDSRLLSKTGGIVQGMSGSPIIQNDKIVGAVTHVLINKPDLGYGIYIEWMLKDANIIN</sequence>
<keyword evidence="1" id="KW-0812">Transmembrane</keyword>
<organism evidence="3 4">
    <name type="scientific">Clostridium polyendosporum</name>
    <dbReference type="NCBI Taxonomy" id="69208"/>
    <lineage>
        <taxon>Bacteria</taxon>
        <taxon>Bacillati</taxon>
        <taxon>Bacillota</taxon>
        <taxon>Clostridia</taxon>
        <taxon>Eubacteriales</taxon>
        <taxon>Clostridiaceae</taxon>
        <taxon>Clostridium</taxon>
    </lineage>
</organism>
<feature type="transmembrane region" description="Helical" evidence="1">
    <location>
        <begin position="9"/>
        <end position="27"/>
    </location>
</feature>
<comment type="caution">
    <text evidence="3">The sequence shown here is derived from an EMBL/GenBank/DDBJ whole genome shotgun (WGS) entry which is preliminary data.</text>
</comment>
<name>A0A919RX15_9CLOT</name>
<dbReference type="Pfam" id="PF13180">
    <property type="entry name" value="PDZ_2"/>
    <property type="match status" value="1"/>
</dbReference>
<evidence type="ECO:0000256" key="1">
    <source>
        <dbReference type="SAM" id="Phobius"/>
    </source>
</evidence>
<protein>
    <submittedName>
        <fullName evidence="3">SpoIVB peptidase</fullName>
    </submittedName>
</protein>
<dbReference type="NCBIfam" id="TIGR02860">
    <property type="entry name" value="spore_IV_B"/>
    <property type="match status" value="1"/>
</dbReference>
<dbReference type="Pfam" id="PF05580">
    <property type="entry name" value="Peptidase_S55"/>
    <property type="match status" value="1"/>
</dbReference>
<evidence type="ECO:0000259" key="2">
    <source>
        <dbReference type="PROSITE" id="PS51494"/>
    </source>
</evidence>
<accession>A0A919RX15</accession>
<reference evidence="3" key="1">
    <citation type="submission" date="2021-03" db="EMBL/GenBank/DDBJ databases">
        <title>Taxonomic study of Clostridium polyendosporum from meadow-gley soil under rice.</title>
        <authorList>
            <person name="Kobayashi H."/>
            <person name="Tanizawa Y."/>
            <person name="Yagura M."/>
        </authorList>
    </citation>
    <scope>NUCLEOTIDE SEQUENCE</scope>
    <source>
        <strain evidence="3">JCM 30710</strain>
    </source>
</reference>
<keyword evidence="1" id="KW-1133">Transmembrane helix</keyword>
<dbReference type="InterPro" id="IPR001478">
    <property type="entry name" value="PDZ"/>
</dbReference>
<dbReference type="InterPro" id="IPR036034">
    <property type="entry name" value="PDZ_sf"/>
</dbReference>
<keyword evidence="1" id="KW-0472">Membrane</keyword>
<keyword evidence="4" id="KW-1185">Reference proteome</keyword>
<dbReference type="PROSITE" id="PS51494">
    <property type="entry name" value="SPOIVB"/>
    <property type="match status" value="1"/>
</dbReference>
<evidence type="ECO:0000313" key="4">
    <source>
        <dbReference type="Proteomes" id="UP000679179"/>
    </source>
</evidence>
<dbReference type="SMART" id="SM00228">
    <property type="entry name" value="PDZ"/>
    <property type="match status" value="1"/>
</dbReference>
<dbReference type="InterPro" id="IPR008763">
    <property type="entry name" value="Peptidase_S55"/>
</dbReference>
<evidence type="ECO:0000313" key="3">
    <source>
        <dbReference type="EMBL" id="GIM27936.1"/>
    </source>
</evidence>
<dbReference type="InterPro" id="IPR014219">
    <property type="entry name" value="SpoIVB"/>
</dbReference>
<gene>
    <name evidence="3" type="primary">spoIVB</name>
    <name evidence="3" type="ORF">CPJCM30710_06020</name>
</gene>
<dbReference type="EMBL" id="BOPZ01000003">
    <property type="protein sequence ID" value="GIM27936.1"/>
    <property type="molecule type" value="Genomic_DNA"/>
</dbReference>
<dbReference type="RefSeq" id="WP_212902686.1">
    <property type="nucleotide sequence ID" value="NZ_BOPZ01000003.1"/>
</dbReference>
<dbReference type="Proteomes" id="UP000679179">
    <property type="component" value="Unassembled WGS sequence"/>
</dbReference>
<dbReference type="AlphaFoldDB" id="A0A919RX15"/>